<keyword evidence="4" id="KW-0378">Hydrolase</keyword>
<dbReference type="InterPro" id="IPR051458">
    <property type="entry name" value="Cyt/Met_Dipeptidase"/>
</dbReference>
<name>A0A9P7GM74_9AGAR</name>
<gene>
    <name evidence="6" type="ORF">H0H81_004214</name>
</gene>
<dbReference type="PANTHER" id="PTHR43270:SF4">
    <property type="entry name" value="CARNOSINE DIPEPTIDASE 2, ISOFORM A"/>
    <property type="match status" value="1"/>
</dbReference>
<sequence>MPAPAEFLQYVDDNANVFIDRLRTAVSYRSVSGDLKRREDVKEMGEWLNKKLNEVGVTNTKLVDLGYQTKDGKKLDVKLPPVVLGRIGEDPKKTTVLVYGHYDVQPADKKDGWTTEDPFKLEVLADGRMVGRGSTDDKGPVLGWINVLQYHHEKKKVLPVNLRFCFEGMEESGSEGLDALIIKESKPGGWFYGTNCVCIVCISPVYPRHTSANQFAAFQFQSDNYWLNKDQPAVTYGVRGLSYFYVTITGPKKDLHSGIFGRTVHEPMTDLFALFSKLVSTDGTILIPGIEQMVPSPTPQERALYERLHYSMKDLEESVGASIAIVENTADTLMHRMRYPSLSIHGIQGAFSDDGPKSVIPGQIIGKFSIRLVPPMTAKKVEAQVELFLQTEFAKLKSKNTIKIDHMEGANPWLANYDHWNFRAAKIATQAVYKKDPDFTREGGSIPVTLTFQDALNVNVLLLPMGRGDDGAHAQNEKLDRGNFINGTKLLGSYLYEVATIDKKQRAQCK</sequence>
<dbReference type="InterPro" id="IPR001261">
    <property type="entry name" value="ArgE/DapE_CS"/>
</dbReference>
<dbReference type="Proteomes" id="UP000717328">
    <property type="component" value="Unassembled WGS sequence"/>
</dbReference>
<evidence type="ECO:0000256" key="1">
    <source>
        <dbReference type="ARBA" id="ARBA00006247"/>
    </source>
</evidence>
<protein>
    <recommendedName>
        <fullName evidence="5">Peptidase M20 dimerisation domain-containing protein</fullName>
    </recommendedName>
</protein>
<evidence type="ECO:0000313" key="6">
    <source>
        <dbReference type="EMBL" id="KAG5652658.1"/>
    </source>
</evidence>
<keyword evidence="2" id="KW-0645">Protease</keyword>
<reference evidence="6" key="1">
    <citation type="submission" date="2021-02" db="EMBL/GenBank/DDBJ databases">
        <authorList>
            <person name="Nieuwenhuis M."/>
            <person name="Van De Peppel L.J.J."/>
        </authorList>
    </citation>
    <scope>NUCLEOTIDE SEQUENCE</scope>
    <source>
        <strain evidence="6">D49</strain>
    </source>
</reference>
<evidence type="ECO:0000256" key="4">
    <source>
        <dbReference type="ARBA" id="ARBA00022801"/>
    </source>
</evidence>
<dbReference type="PROSITE" id="PS00759">
    <property type="entry name" value="ARGE_DAPE_CPG2_2"/>
    <property type="match status" value="1"/>
</dbReference>
<dbReference type="Gene3D" id="3.40.630.10">
    <property type="entry name" value="Zn peptidases"/>
    <property type="match status" value="1"/>
</dbReference>
<comment type="similarity">
    <text evidence="1">Belongs to the peptidase M20A family.</text>
</comment>
<dbReference type="InterPro" id="IPR002933">
    <property type="entry name" value="Peptidase_M20"/>
</dbReference>
<dbReference type="Pfam" id="PF07687">
    <property type="entry name" value="M20_dimer"/>
    <property type="match status" value="1"/>
</dbReference>
<proteinExistence type="inferred from homology"/>
<evidence type="ECO:0000313" key="7">
    <source>
        <dbReference type="Proteomes" id="UP000717328"/>
    </source>
</evidence>
<feature type="domain" description="Peptidase M20 dimerisation" evidence="5">
    <location>
        <begin position="237"/>
        <end position="394"/>
    </location>
</feature>
<dbReference type="GO" id="GO:0006508">
    <property type="term" value="P:proteolysis"/>
    <property type="evidence" value="ECO:0007669"/>
    <property type="project" value="UniProtKB-KW"/>
</dbReference>
<evidence type="ECO:0000256" key="3">
    <source>
        <dbReference type="ARBA" id="ARBA00022723"/>
    </source>
</evidence>
<evidence type="ECO:0000259" key="5">
    <source>
        <dbReference type="Pfam" id="PF07687"/>
    </source>
</evidence>
<evidence type="ECO:0000256" key="2">
    <source>
        <dbReference type="ARBA" id="ARBA00022670"/>
    </source>
</evidence>
<keyword evidence="7" id="KW-1185">Reference proteome</keyword>
<organism evidence="6 7">
    <name type="scientific">Sphagnurus paluster</name>
    <dbReference type="NCBI Taxonomy" id="117069"/>
    <lineage>
        <taxon>Eukaryota</taxon>
        <taxon>Fungi</taxon>
        <taxon>Dikarya</taxon>
        <taxon>Basidiomycota</taxon>
        <taxon>Agaricomycotina</taxon>
        <taxon>Agaricomycetes</taxon>
        <taxon>Agaricomycetidae</taxon>
        <taxon>Agaricales</taxon>
        <taxon>Tricholomatineae</taxon>
        <taxon>Lyophyllaceae</taxon>
        <taxon>Sphagnurus</taxon>
    </lineage>
</organism>
<accession>A0A9P7GM74</accession>
<dbReference type="InterPro" id="IPR011650">
    <property type="entry name" value="Peptidase_M20_dimer"/>
</dbReference>
<keyword evidence="3" id="KW-0479">Metal-binding</keyword>
<comment type="caution">
    <text evidence="6">The sequence shown here is derived from an EMBL/GenBank/DDBJ whole genome shotgun (WGS) entry which is preliminary data.</text>
</comment>
<dbReference type="Gene3D" id="3.30.70.360">
    <property type="match status" value="1"/>
</dbReference>
<dbReference type="OrthoDB" id="7832001at2759"/>
<dbReference type="EMBL" id="JABCKI010000108">
    <property type="protein sequence ID" value="KAG5652658.1"/>
    <property type="molecule type" value="Genomic_DNA"/>
</dbReference>
<reference evidence="6" key="2">
    <citation type="submission" date="2021-10" db="EMBL/GenBank/DDBJ databases">
        <title>Phylogenomics reveals ancestral predisposition of the termite-cultivated fungus Termitomyces towards a domesticated lifestyle.</title>
        <authorList>
            <person name="Auxier B."/>
            <person name="Grum-Grzhimaylo A."/>
            <person name="Cardenas M.E."/>
            <person name="Lodge J.D."/>
            <person name="Laessoe T."/>
            <person name="Pedersen O."/>
            <person name="Smith M.E."/>
            <person name="Kuyper T.W."/>
            <person name="Franco-Molano E.A."/>
            <person name="Baroni T.J."/>
            <person name="Aanen D.K."/>
        </authorList>
    </citation>
    <scope>NUCLEOTIDE SEQUENCE</scope>
    <source>
        <strain evidence="6">D49</strain>
    </source>
</reference>
<dbReference type="AlphaFoldDB" id="A0A9P7GM74"/>
<dbReference type="SUPFAM" id="SSF53187">
    <property type="entry name" value="Zn-dependent exopeptidases"/>
    <property type="match status" value="1"/>
</dbReference>
<dbReference type="PANTHER" id="PTHR43270">
    <property type="entry name" value="BETA-ALA-HIS DIPEPTIDASE"/>
    <property type="match status" value="1"/>
</dbReference>
<dbReference type="GO" id="GO:0008233">
    <property type="term" value="F:peptidase activity"/>
    <property type="evidence" value="ECO:0007669"/>
    <property type="project" value="UniProtKB-KW"/>
</dbReference>
<dbReference type="GO" id="GO:0046872">
    <property type="term" value="F:metal ion binding"/>
    <property type="evidence" value="ECO:0007669"/>
    <property type="project" value="UniProtKB-KW"/>
</dbReference>
<dbReference type="Pfam" id="PF01546">
    <property type="entry name" value="Peptidase_M20"/>
    <property type="match status" value="1"/>
</dbReference>
<dbReference type="CDD" id="cd05676">
    <property type="entry name" value="M20_dipept_like_CNDP"/>
    <property type="match status" value="1"/>
</dbReference>